<dbReference type="AlphaFoldDB" id="A0A6F8YHK3"/>
<feature type="region of interest" description="Disordered" evidence="1">
    <location>
        <begin position="1"/>
        <end position="34"/>
    </location>
</feature>
<name>A0A6F8YHK3_9ACTN</name>
<dbReference type="Proteomes" id="UP000503011">
    <property type="component" value="Chromosome"/>
</dbReference>
<evidence type="ECO:0000313" key="2">
    <source>
        <dbReference type="EMBL" id="BCB85605.1"/>
    </source>
</evidence>
<evidence type="ECO:0000313" key="3">
    <source>
        <dbReference type="Proteomes" id="UP000503011"/>
    </source>
</evidence>
<sequence>MHEQRLAAEQAESLGTAGTEPHSGAGRRNEDRDVTARIELRGHVAVPVEKL</sequence>
<protein>
    <submittedName>
        <fullName evidence="2">Uncharacterized protein</fullName>
    </submittedName>
</protein>
<reference evidence="2 3" key="1">
    <citation type="submission" date="2020-03" db="EMBL/GenBank/DDBJ databases">
        <title>Whole genome shotgun sequence of Phytohabitans suffuscus NBRC 105367.</title>
        <authorList>
            <person name="Komaki H."/>
            <person name="Tamura T."/>
        </authorList>
    </citation>
    <scope>NUCLEOTIDE SEQUENCE [LARGE SCALE GENOMIC DNA]</scope>
    <source>
        <strain evidence="2 3">NBRC 105367</strain>
    </source>
</reference>
<keyword evidence="3" id="KW-1185">Reference proteome</keyword>
<organism evidence="2 3">
    <name type="scientific">Phytohabitans suffuscus</name>
    <dbReference type="NCBI Taxonomy" id="624315"/>
    <lineage>
        <taxon>Bacteria</taxon>
        <taxon>Bacillati</taxon>
        <taxon>Actinomycetota</taxon>
        <taxon>Actinomycetes</taxon>
        <taxon>Micromonosporales</taxon>
        <taxon>Micromonosporaceae</taxon>
    </lineage>
</organism>
<reference evidence="2 3" key="2">
    <citation type="submission" date="2020-03" db="EMBL/GenBank/DDBJ databases">
        <authorList>
            <person name="Ichikawa N."/>
            <person name="Kimura A."/>
            <person name="Kitahashi Y."/>
            <person name="Uohara A."/>
        </authorList>
    </citation>
    <scope>NUCLEOTIDE SEQUENCE [LARGE SCALE GENOMIC DNA]</scope>
    <source>
        <strain evidence="2 3">NBRC 105367</strain>
    </source>
</reference>
<evidence type="ECO:0000256" key="1">
    <source>
        <dbReference type="SAM" id="MobiDB-lite"/>
    </source>
</evidence>
<dbReference type="EMBL" id="AP022871">
    <property type="protein sequence ID" value="BCB85605.1"/>
    <property type="molecule type" value="Genomic_DNA"/>
</dbReference>
<gene>
    <name evidence="2" type="ORF">Psuf_029180</name>
</gene>
<proteinExistence type="predicted"/>
<accession>A0A6F8YHK3</accession>
<dbReference type="KEGG" id="psuu:Psuf_029180"/>